<sequence length="121" mass="13040">VTPVCKEDEFLIIACDGIWDCKTNQEAVDFVRAHLAASRKEKAEALRDACEALCDACLSEDPIKSEGHGCDNMTVVLVGLSAELKGKVSRAAKAKICLYGGAPDLYLGQDEADYEALDDDD</sequence>
<dbReference type="RefSeq" id="XP_013230997.1">
    <property type="nucleotide sequence ID" value="XM_013375543.1"/>
</dbReference>
<reference evidence="2" key="1">
    <citation type="submission" date="2013-10" db="EMBL/GenBank/DDBJ databases">
        <title>Genomic analysis of the causative agents of coccidiosis in chickens.</title>
        <authorList>
            <person name="Reid A.J."/>
            <person name="Blake D."/>
            <person name="Billington K."/>
            <person name="Browne H."/>
            <person name="Dunn M."/>
            <person name="Hung S."/>
            <person name="Kawahara F."/>
            <person name="Miranda-Saavedra D."/>
            <person name="Mourier T."/>
            <person name="Nagra H."/>
            <person name="Otto T.D."/>
            <person name="Rawlings N."/>
            <person name="Sanchez A."/>
            <person name="Sanders M."/>
            <person name="Subramaniam C."/>
            <person name="Tay Y."/>
            <person name="Dear P."/>
            <person name="Doerig C."/>
            <person name="Gruber A."/>
            <person name="Parkinson J."/>
            <person name="Shirley M."/>
            <person name="Wan K.L."/>
            <person name="Berriman M."/>
            <person name="Tomley F."/>
            <person name="Pain A."/>
        </authorList>
    </citation>
    <scope>NUCLEOTIDE SEQUENCE [LARGE SCALE GENOMIC DNA]</scope>
    <source>
        <strain evidence="2">Houghton</strain>
    </source>
</reference>
<accession>U6KV57</accession>
<proteinExistence type="predicted"/>
<dbReference type="PANTHER" id="PTHR13832:SF760">
    <property type="entry name" value="PROTEIN PHOSPHATASE 2C 42-RELATED"/>
    <property type="match status" value="1"/>
</dbReference>
<dbReference type="SUPFAM" id="SSF81606">
    <property type="entry name" value="PP2C-like"/>
    <property type="match status" value="1"/>
</dbReference>
<keyword evidence="3" id="KW-1185">Reference proteome</keyword>
<dbReference type="PANTHER" id="PTHR13832">
    <property type="entry name" value="PROTEIN PHOSPHATASE 2C"/>
    <property type="match status" value="1"/>
</dbReference>
<evidence type="ECO:0000259" key="1">
    <source>
        <dbReference type="PROSITE" id="PS51746"/>
    </source>
</evidence>
<gene>
    <name evidence="2" type="ORF">ETH_00039430</name>
</gene>
<dbReference type="AlphaFoldDB" id="U6KV57"/>
<dbReference type="Gene3D" id="3.60.40.10">
    <property type="entry name" value="PPM-type phosphatase domain"/>
    <property type="match status" value="1"/>
</dbReference>
<feature type="domain" description="PPM-type phosphatase" evidence="1">
    <location>
        <begin position="1"/>
        <end position="80"/>
    </location>
</feature>
<dbReference type="GO" id="GO:0004722">
    <property type="term" value="F:protein serine/threonine phosphatase activity"/>
    <property type="evidence" value="ECO:0007669"/>
    <property type="project" value="InterPro"/>
</dbReference>
<reference evidence="2" key="2">
    <citation type="submission" date="2013-10" db="EMBL/GenBank/DDBJ databases">
        <authorList>
            <person name="Aslett M."/>
        </authorList>
    </citation>
    <scope>NUCLEOTIDE SEQUENCE [LARGE SCALE GENOMIC DNA]</scope>
    <source>
        <strain evidence="2">Houghton</strain>
    </source>
</reference>
<dbReference type="VEuPathDB" id="ToxoDB:ETH2_1215500"/>
<dbReference type="OrthoDB" id="10264738at2759"/>
<dbReference type="GeneID" id="25256927"/>
<dbReference type="Proteomes" id="UP000030747">
    <property type="component" value="Unassembled WGS sequence"/>
</dbReference>
<dbReference type="InterPro" id="IPR015655">
    <property type="entry name" value="PP2C"/>
</dbReference>
<dbReference type="InterPro" id="IPR001932">
    <property type="entry name" value="PPM-type_phosphatase-like_dom"/>
</dbReference>
<evidence type="ECO:0000313" key="3">
    <source>
        <dbReference type="Proteomes" id="UP000030747"/>
    </source>
</evidence>
<dbReference type="VEuPathDB" id="ToxoDB:ETH_00039430"/>
<dbReference type="EMBL" id="HG675044">
    <property type="protein sequence ID" value="CDJ40244.1"/>
    <property type="molecule type" value="Genomic_DNA"/>
</dbReference>
<evidence type="ECO:0000313" key="2">
    <source>
        <dbReference type="EMBL" id="CDJ40244.1"/>
    </source>
</evidence>
<protein>
    <submittedName>
        <fullName evidence="2">Protein phosphatase 2C, putative</fullName>
    </submittedName>
</protein>
<dbReference type="PROSITE" id="PS51746">
    <property type="entry name" value="PPM_2"/>
    <property type="match status" value="1"/>
</dbReference>
<dbReference type="Pfam" id="PF00481">
    <property type="entry name" value="PP2C"/>
    <property type="match status" value="1"/>
</dbReference>
<feature type="non-terminal residue" evidence="2">
    <location>
        <position position="1"/>
    </location>
</feature>
<name>U6KV57_EIMTE</name>
<dbReference type="InterPro" id="IPR036457">
    <property type="entry name" value="PPM-type-like_dom_sf"/>
</dbReference>
<organism evidence="2 3">
    <name type="scientific">Eimeria tenella</name>
    <name type="common">Coccidian parasite</name>
    <dbReference type="NCBI Taxonomy" id="5802"/>
    <lineage>
        <taxon>Eukaryota</taxon>
        <taxon>Sar</taxon>
        <taxon>Alveolata</taxon>
        <taxon>Apicomplexa</taxon>
        <taxon>Conoidasida</taxon>
        <taxon>Coccidia</taxon>
        <taxon>Eucoccidiorida</taxon>
        <taxon>Eimeriorina</taxon>
        <taxon>Eimeriidae</taxon>
        <taxon>Eimeria</taxon>
    </lineage>
</organism>